<dbReference type="OrthoDB" id="9803597at2"/>
<feature type="transmembrane region" description="Helical" evidence="12">
    <location>
        <begin position="181"/>
        <end position="199"/>
    </location>
</feature>
<feature type="transmembrane region" description="Helical" evidence="12">
    <location>
        <begin position="150"/>
        <end position="169"/>
    </location>
</feature>
<evidence type="ECO:0000256" key="8">
    <source>
        <dbReference type="ARBA" id="ARBA00023065"/>
    </source>
</evidence>
<sequence length="565" mass="63070">MSSIDWIVLIGTLGFIVLYGVYRSRGKQNMEDYLIANQSLPWYHVCFSVMATQASAITFLSAPGQGFSDGMRFVQFYFGLPLAMVVLSITFIPIFHRLKVFTAYEFLEKRFDMRVRMFTVTLFLLSRGLSTGLSIYAPSIILATILGWDIMWTNIFMGTVVLIYTVSGGTKAISHTHVQQMMIVTVAMCVAGYMVVHLLPADVGFVDALKIAGKAGRLNTIDFHFDPNSRYNIWSGIIGGFFLQLSYFGTDQSQVGRYLTGESIGQSRLGLMMNGLLKIPMQFLILLVGVLVFVYYQYNPAPLFFNKVETDKLKTSIYATDYQQLEQKHQKLTFERQQTVNALAKAMDSDDEAEVTRQKTMLQTNEGIAKEIRNETVALIKKNNPTADTSDVNYVFLRFVLDRLPIGLIGLLIAVIFSASMGSIAAAYSSLASTSIVDIYKRLYRKDASENHYLTASRVATIGWGVFCVAVAQYASKLGSMIEAVNILGSLFYGVILGIFLVAFYFKNLGGKATFWGAVLAEIGVVVCWLSDVMAFLWLNVVGCLLVILFAWLWQFMVEKAPDKA</sequence>
<keyword evidence="7" id="KW-0915">Sodium</keyword>
<keyword evidence="14" id="KW-1185">Reference proteome</keyword>
<feature type="transmembrane region" description="Helical" evidence="12">
    <location>
        <begin position="513"/>
        <end position="530"/>
    </location>
</feature>
<dbReference type="InterPro" id="IPR051163">
    <property type="entry name" value="Sodium:Solute_Symporter_SSF"/>
</dbReference>
<evidence type="ECO:0000256" key="1">
    <source>
        <dbReference type="ARBA" id="ARBA00004651"/>
    </source>
</evidence>
<feature type="transmembrane region" description="Helical" evidence="12">
    <location>
        <begin position="42"/>
        <end position="62"/>
    </location>
</feature>
<dbReference type="AlphaFoldDB" id="A0A344TDI4"/>
<name>A0A344TDI4_9BACT</name>
<evidence type="ECO:0000256" key="4">
    <source>
        <dbReference type="ARBA" id="ARBA00022475"/>
    </source>
</evidence>
<evidence type="ECO:0000256" key="2">
    <source>
        <dbReference type="ARBA" id="ARBA00006434"/>
    </source>
</evidence>
<feature type="transmembrane region" description="Helical" evidence="12">
    <location>
        <begin position="536"/>
        <end position="554"/>
    </location>
</feature>
<dbReference type="InterPro" id="IPR001734">
    <property type="entry name" value="Na/solute_symporter"/>
</dbReference>
<dbReference type="PANTHER" id="PTHR42985:SF40">
    <property type="entry name" value="LD47995P-RELATED"/>
    <property type="match status" value="1"/>
</dbReference>
<evidence type="ECO:0000313" key="14">
    <source>
        <dbReference type="Proteomes" id="UP000251993"/>
    </source>
</evidence>
<dbReference type="GO" id="GO:0015293">
    <property type="term" value="F:symporter activity"/>
    <property type="evidence" value="ECO:0007669"/>
    <property type="project" value="TreeGrafter"/>
</dbReference>
<comment type="similarity">
    <text evidence="2 11">Belongs to the sodium:solute symporter (SSF) (TC 2.A.21) family.</text>
</comment>
<keyword evidence="10" id="KW-0739">Sodium transport</keyword>
<feature type="transmembrane region" description="Helical" evidence="12">
    <location>
        <begin position="231"/>
        <end position="250"/>
    </location>
</feature>
<dbReference type="RefSeq" id="WP_114065492.1">
    <property type="nucleotide sequence ID" value="NZ_CP030850.1"/>
</dbReference>
<keyword evidence="5 12" id="KW-0812">Transmembrane</keyword>
<keyword evidence="8" id="KW-0406">Ion transport</keyword>
<dbReference type="CDD" id="cd11494">
    <property type="entry name" value="SLC5sbd_NIS-like_u2"/>
    <property type="match status" value="1"/>
</dbReference>
<evidence type="ECO:0000313" key="13">
    <source>
        <dbReference type="EMBL" id="AXE16705.1"/>
    </source>
</evidence>
<dbReference type="PANTHER" id="PTHR42985">
    <property type="entry name" value="SODIUM-COUPLED MONOCARBOXYLATE TRANSPORTER"/>
    <property type="match status" value="1"/>
</dbReference>
<organism evidence="13 14">
    <name type="scientific">Runella rosea</name>
    <dbReference type="NCBI Taxonomy" id="2259595"/>
    <lineage>
        <taxon>Bacteria</taxon>
        <taxon>Pseudomonadati</taxon>
        <taxon>Bacteroidota</taxon>
        <taxon>Cytophagia</taxon>
        <taxon>Cytophagales</taxon>
        <taxon>Spirosomataceae</taxon>
        <taxon>Runella</taxon>
    </lineage>
</organism>
<protein>
    <submittedName>
        <fullName evidence="13">Sodium:solute symporter</fullName>
    </submittedName>
</protein>
<evidence type="ECO:0000256" key="12">
    <source>
        <dbReference type="SAM" id="Phobius"/>
    </source>
</evidence>
<dbReference type="Proteomes" id="UP000251993">
    <property type="component" value="Chromosome"/>
</dbReference>
<evidence type="ECO:0000256" key="3">
    <source>
        <dbReference type="ARBA" id="ARBA00022448"/>
    </source>
</evidence>
<gene>
    <name evidence="13" type="ORF">DR864_02655</name>
</gene>
<evidence type="ECO:0000256" key="9">
    <source>
        <dbReference type="ARBA" id="ARBA00023136"/>
    </source>
</evidence>
<dbReference type="KEGG" id="run:DR864_02655"/>
<feature type="transmembrane region" description="Helical" evidence="12">
    <location>
        <begin position="271"/>
        <end position="296"/>
    </location>
</feature>
<dbReference type="Gene3D" id="1.20.1730.10">
    <property type="entry name" value="Sodium/glucose cotransporter"/>
    <property type="match status" value="1"/>
</dbReference>
<feature type="transmembrane region" description="Helical" evidence="12">
    <location>
        <begin position="452"/>
        <end position="475"/>
    </location>
</feature>
<feature type="transmembrane region" description="Helical" evidence="12">
    <location>
        <begin position="74"/>
        <end position="96"/>
    </location>
</feature>
<proteinExistence type="inferred from homology"/>
<dbReference type="EMBL" id="CP030850">
    <property type="protein sequence ID" value="AXE16705.1"/>
    <property type="molecule type" value="Genomic_DNA"/>
</dbReference>
<feature type="transmembrane region" description="Helical" evidence="12">
    <location>
        <begin position="6"/>
        <end position="22"/>
    </location>
</feature>
<evidence type="ECO:0000256" key="11">
    <source>
        <dbReference type="RuleBase" id="RU362091"/>
    </source>
</evidence>
<dbReference type="GO" id="GO:0005886">
    <property type="term" value="C:plasma membrane"/>
    <property type="evidence" value="ECO:0007669"/>
    <property type="project" value="UniProtKB-SubCell"/>
</dbReference>
<keyword evidence="9 12" id="KW-0472">Membrane</keyword>
<dbReference type="Pfam" id="PF00474">
    <property type="entry name" value="SSF"/>
    <property type="match status" value="2"/>
</dbReference>
<evidence type="ECO:0000256" key="5">
    <source>
        <dbReference type="ARBA" id="ARBA00022692"/>
    </source>
</evidence>
<feature type="transmembrane region" description="Helical" evidence="12">
    <location>
        <begin position="117"/>
        <end position="138"/>
    </location>
</feature>
<keyword evidence="4" id="KW-1003">Cell membrane</keyword>
<feature type="transmembrane region" description="Helical" evidence="12">
    <location>
        <begin position="406"/>
        <end position="431"/>
    </location>
</feature>
<dbReference type="PROSITE" id="PS50283">
    <property type="entry name" value="NA_SOLUT_SYMP_3"/>
    <property type="match status" value="1"/>
</dbReference>
<keyword evidence="6 12" id="KW-1133">Transmembrane helix</keyword>
<dbReference type="GO" id="GO:0006814">
    <property type="term" value="P:sodium ion transport"/>
    <property type="evidence" value="ECO:0007669"/>
    <property type="project" value="UniProtKB-KW"/>
</dbReference>
<evidence type="ECO:0000256" key="7">
    <source>
        <dbReference type="ARBA" id="ARBA00023053"/>
    </source>
</evidence>
<evidence type="ECO:0000256" key="6">
    <source>
        <dbReference type="ARBA" id="ARBA00022989"/>
    </source>
</evidence>
<dbReference type="InterPro" id="IPR038377">
    <property type="entry name" value="Na/Glc_symporter_sf"/>
</dbReference>
<accession>A0A344TDI4</accession>
<keyword evidence="3" id="KW-0813">Transport</keyword>
<comment type="subcellular location">
    <subcellularLocation>
        <location evidence="1">Cell membrane</location>
        <topology evidence="1">Multi-pass membrane protein</topology>
    </subcellularLocation>
</comment>
<evidence type="ECO:0000256" key="10">
    <source>
        <dbReference type="ARBA" id="ARBA00023201"/>
    </source>
</evidence>
<reference evidence="13 14" key="1">
    <citation type="submission" date="2018-07" db="EMBL/GenBank/DDBJ databases">
        <title>Genome sequencing of Runella.</title>
        <authorList>
            <person name="Baek M.-G."/>
            <person name="Yi H."/>
        </authorList>
    </citation>
    <scope>NUCLEOTIDE SEQUENCE [LARGE SCALE GENOMIC DNA]</scope>
    <source>
        <strain evidence="13 14">HYN0085</strain>
    </source>
</reference>
<feature type="transmembrane region" description="Helical" evidence="12">
    <location>
        <begin position="487"/>
        <end position="506"/>
    </location>
</feature>